<evidence type="ECO:0000313" key="2">
    <source>
        <dbReference type="Proteomes" id="UP000192247"/>
    </source>
</evidence>
<comment type="caution">
    <text evidence="1">The sequence shown here is derived from an EMBL/GenBank/DDBJ whole genome shotgun (WGS) entry which is preliminary data.</text>
</comment>
<organism evidence="1 2">
    <name type="scientific">Tropilaelaps mercedesae</name>
    <dbReference type="NCBI Taxonomy" id="418985"/>
    <lineage>
        <taxon>Eukaryota</taxon>
        <taxon>Metazoa</taxon>
        <taxon>Ecdysozoa</taxon>
        <taxon>Arthropoda</taxon>
        <taxon>Chelicerata</taxon>
        <taxon>Arachnida</taxon>
        <taxon>Acari</taxon>
        <taxon>Parasitiformes</taxon>
        <taxon>Mesostigmata</taxon>
        <taxon>Gamasina</taxon>
        <taxon>Dermanyssoidea</taxon>
        <taxon>Laelapidae</taxon>
        <taxon>Tropilaelaps</taxon>
    </lineage>
</organism>
<gene>
    <name evidence="1" type="ORF">BIW11_02832</name>
</gene>
<name>A0A1V9XWQ9_9ACAR</name>
<reference evidence="1 2" key="1">
    <citation type="journal article" date="2017" name="Gigascience">
        <title>Draft genome of the honey bee ectoparasitic mite, Tropilaelaps mercedesae, is shaped by the parasitic life history.</title>
        <authorList>
            <person name="Dong X."/>
            <person name="Armstrong S.D."/>
            <person name="Xia D."/>
            <person name="Makepeace B.L."/>
            <person name="Darby A.C."/>
            <person name="Kadowaki T."/>
        </authorList>
    </citation>
    <scope>NUCLEOTIDE SEQUENCE [LARGE SCALE GENOMIC DNA]</scope>
    <source>
        <strain evidence="1">Wuxi-XJTLU</strain>
    </source>
</reference>
<dbReference type="InParanoid" id="A0A1V9XWQ9"/>
<sequence>MPIGKLGNSKPKISTEYGGAPYYKTLPMRTGSS</sequence>
<proteinExistence type="predicted"/>
<evidence type="ECO:0000313" key="1">
    <source>
        <dbReference type="EMBL" id="OQR77909.1"/>
    </source>
</evidence>
<dbReference type="Proteomes" id="UP000192247">
    <property type="component" value="Unassembled WGS sequence"/>
</dbReference>
<dbReference type="EMBL" id="MNPL01002881">
    <property type="protein sequence ID" value="OQR77909.1"/>
    <property type="molecule type" value="Genomic_DNA"/>
</dbReference>
<protein>
    <submittedName>
        <fullName evidence="1">Uncharacterized protein</fullName>
    </submittedName>
</protein>
<keyword evidence="2" id="KW-1185">Reference proteome</keyword>
<accession>A0A1V9XWQ9</accession>
<dbReference type="AlphaFoldDB" id="A0A1V9XWQ9"/>